<dbReference type="InterPro" id="IPR006406">
    <property type="entry name" value="Nic_PRibTrfase"/>
</dbReference>
<dbReference type="InterPro" id="IPR040727">
    <property type="entry name" value="NAPRTase_N"/>
</dbReference>
<dbReference type="InterPro" id="IPR041525">
    <property type="entry name" value="N/Namide_PRibTrfase"/>
</dbReference>
<keyword evidence="5 7" id="KW-0436">Ligase</keyword>
<evidence type="ECO:0000256" key="6">
    <source>
        <dbReference type="ARBA" id="ARBA00022642"/>
    </source>
</evidence>
<dbReference type="SUPFAM" id="SSF51690">
    <property type="entry name" value="Nicotinate/Quinolinate PRTase C-terminal domain-like"/>
    <property type="match status" value="1"/>
</dbReference>
<reference evidence="11" key="1">
    <citation type="submission" date="2020-08" db="EMBL/GenBank/DDBJ databases">
        <title>Genome public.</title>
        <authorList>
            <person name="Liu C."/>
            <person name="Sun Q."/>
        </authorList>
    </citation>
    <scope>NUCLEOTIDE SEQUENCE</scope>
    <source>
        <strain evidence="11">N12</strain>
    </source>
</reference>
<dbReference type="SUPFAM" id="SSF54675">
    <property type="entry name" value="Nicotinate/Quinolinate PRTase N-terminal domain-like"/>
    <property type="match status" value="1"/>
</dbReference>
<protein>
    <recommendedName>
        <fullName evidence="3 7">Nicotinate phosphoribosyltransferase</fullName>
        <shortName evidence="7">NAPRTase</shortName>
        <ecNumber evidence="3 7">6.3.4.21</ecNumber>
    </recommendedName>
</protein>
<dbReference type="InterPro" id="IPR007229">
    <property type="entry name" value="Nic_PRibTrfase-Fam"/>
</dbReference>
<feature type="domain" description="Nicotinate phosphoribosyltransferase N-terminal" evidence="10">
    <location>
        <begin position="7"/>
        <end position="127"/>
    </location>
</feature>
<feature type="modified residue" description="Phosphohistidine; by autocatalysis" evidence="7">
    <location>
        <position position="211"/>
    </location>
</feature>
<organism evidence="11 12">
    <name type="scientific">Jilunia laotingensis</name>
    <dbReference type="NCBI Taxonomy" id="2763675"/>
    <lineage>
        <taxon>Bacteria</taxon>
        <taxon>Pseudomonadati</taxon>
        <taxon>Bacteroidota</taxon>
        <taxon>Bacteroidia</taxon>
        <taxon>Bacteroidales</taxon>
        <taxon>Bacteroidaceae</taxon>
        <taxon>Jilunia</taxon>
    </lineage>
</organism>
<dbReference type="EC" id="6.3.4.21" evidence="3 7"/>
<evidence type="ECO:0000256" key="3">
    <source>
        <dbReference type="ARBA" id="ARBA00013236"/>
    </source>
</evidence>
<dbReference type="Proteomes" id="UP000651085">
    <property type="component" value="Unassembled WGS sequence"/>
</dbReference>
<evidence type="ECO:0000256" key="1">
    <source>
        <dbReference type="ARBA" id="ARBA00004952"/>
    </source>
</evidence>
<dbReference type="Pfam" id="PF17767">
    <property type="entry name" value="NAPRTase_N"/>
    <property type="match status" value="1"/>
</dbReference>
<dbReference type="Pfam" id="PF04095">
    <property type="entry name" value="NAPRTase"/>
    <property type="match status" value="1"/>
</dbReference>
<feature type="domain" description="Nicotinate/nicotinamide phosphoribosyltransferase" evidence="9">
    <location>
        <begin position="161"/>
        <end position="379"/>
    </location>
</feature>
<dbReference type="PANTHER" id="PTHR11098">
    <property type="entry name" value="NICOTINATE PHOSPHORIBOSYLTRANSFERASE"/>
    <property type="match status" value="1"/>
</dbReference>
<comment type="function">
    <text evidence="7 8">Catalyzes the synthesis of beta-nicotinate D-ribonucleotide from nicotinate and 5-phospho-D-ribose 1-phosphate at the expense of ATP.</text>
</comment>
<proteinExistence type="inferred from homology"/>
<comment type="pathway">
    <text evidence="1 7 8">Cofactor biosynthesis; NAD(+) biosynthesis; nicotinate D-ribonucleotide from nicotinate: step 1/1.</text>
</comment>
<keyword evidence="11" id="KW-0328">Glycosyltransferase</keyword>
<keyword evidence="11" id="KW-0808">Transferase</keyword>
<keyword evidence="6 7" id="KW-0662">Pyridine nucleotide biosynthesis</keyword>
<dbReference type="PIRSF" id="PIRSF000484">
    <property type="entry name" value="NAPRT"/>
    <property type="match status" value="1"/>
</dbReference>
<comment type="caution">
    <text evidence="11">The sequence shown here is derived from an EMBL/GenBank/DDBJ whole genome shotgun (WGS) entry which is preliminary data.</text>
</comment>
<comment type="similarity">
    <text evidence="2 7 8">Belongs to the NAPRTase family.</text>
</comment>
<evidence type="ECO:0000313" key="11">
    <source>
        <dbReference type="EMBL" id="MBC8593575.1"/>
    </source>
</evidence>
<dbReference type="GO" id="GO:0016757">
    <property type="term" value="F:glycosyltransferase activity"/>
    <property type="evidence" value="ECO:0007669"/>
    <property type="project" value="UniProtKB-KW"/>
</dbReference>
<dbReference type="HAMAP" id="MF_00570">
    <property type="entry name" value="NAPRTase"/>
    <property type="match status" value="1"/>
</dbReference>
<evidence type="ECO:0000256" key="7">
    <source>
        <dbReference type="HAMAP-Rule" id="MF_00570"/>
    </source>
</evidence>
<dbReference type="RefSeq" id="WP_262434702.1">
    <property type="nucleotide sequence ID" value="NZ_JACRTF010000001.1"/>
</dbReference>
<dbReference type="InterPro" id="IPR036068">
    <property type="entry name" value="Nicotinate_pribotase-like_C"/>
</dbReference>
<keyword evidence="4 7" id="KW-0597">Phosphoprotein</keyword>
<evidence type="ECO:0000256" key="8">
    <source>
        <dbReference type="RuleBase" id="RU003838"/>
    </source>
</evidence>
<comment type="PTM">
    <text evidence="7 8">Transiently phosphorylated on a His residue during the reaction cycle. Phosphorylation strongly increases the affinity for substrates and increases the rate of nicotinate D-ribonucleotide production. Dephosphorylation regenerates the low-affinity form of the enzyme, leading to product release.</text>
</comment>
<dbReference type="EMBL" id="JACRTF010000001">
    <property type="protein sequence ID" value="MBC8593575.1"/>
    <property type="molecule type" value="Genomic_DNA"/>
</dbReference>
<name>A0A926F834_9BACT</name>
<dbReference type="Gene3D" id="3.20.140.10">
    <property type="entry name" value="nicotinate phosphoribosyltransferase"/>
    <property type="match status" value="1"/>
</dbReference>
<dbReference type="GO" id="GO:0005829">
    <property type="term" value="C:cytosol"/>
    <property type="evidence" value="ECO:0007669"/>
    <property type="project" value="TreeGrafter"/>
</dbReference>
<gene>
    <name evidence="7 11" type="primary">pncB</name>
    <name evidence="11" type="ORF">H8744_10000</name>
</gene>
<evidence type="ECO:0000259" key="9">
    <source>
        <dbReference type="Pfam" id="PF04095"/>
    </source>
</evidence>
<evidence type="ECO:0000256" key="4">
    <source>
        <dbReference type="ARBA" id="ARBA00022553"/>
    </source>
</evidence>
<evidence type="ECO:0000256" key="5">
    <source>
        <dbReference type="ARBA" id="ARBA00022598"/>
    </source>
</evidence>
<dbReference type="GO" id="GO:0034355">
    <property type="term" value="P:NAD+ biosynthetic process via the salvage pathway"/>
    <property type="evidence" value="ECO:0007669"/>
    <property type="project" value="TreeGrafter"/>
</dbReference>
<sequence length="392" mass="45478">MIINTILDTDLYKFTTSYAYIKLFPSAIGTFSFRDRDETVYTKDFVLKLSEAIGDLKNVKLSERELEYMTNNCRFLPRVYWEWLSSFRFEPDKIKIHLDKGRHLNIEITDYLYKATLYEVPLLAIVSEIKNEILGNVADTSNIICKLLEKVMLSNQHQLPFSEFGTRRRFSYEVQDKVIAHLKRTSLNFTGTSNCHFAMKYDMKMMGTHPHEWFMFHGAQFGYKHANYMALENWVNVYDGDLGIALSDTYTSDVFLNNLSRKQAKLFDGVRCDSGDEFEFIDKLTARYKELGIDPTTKTIVFSNALDFEKAIDIQNYCREKIRCAFGIGTNLTNDTGFKPSNIVMKLTQCKMNANQEWRECVKLSDDPGKHIGSKEEIKACLHDLHLNISKQ</sequence>
<dbReference type="NCBIfam" id="TIGR01514">
    <property type="entry name" value="NAPRTase"/>
    <property type="match status" value="1"/>
</dbReference>
<dbReference type="AlphaFoldDB" id="A0A926F834"/>
<accession>A0A926F834</accession>
<dbReference type="PANTHER" id="PTHR11098:SF1">
    <property type="entry name" value="NICOTINATE PHOSPHORIBOSYLTRANSFERASE"/>
    <property type="match status" value="1"/>
</dbReference>
<evidence type="ECO:0000256" key="2">
    <source>
        <dbReference type="ARBA" id="ARBA00010897"/>
    </source>
</evidence>
<comment type="catalytic activity">
    <reaction evidence="7 8">
        <text>5-phospho-alpha-D-ribose 1-diphosphate + nicotinate + ATP + H2O = nicotinate beta-D-ribonucleotide + ADP + phosphate + diphosphate</text>
        <dbReference type="Rhea" id="RHEA:36163"/>
        <dbReference type="ChEBI" id="CHEBI:15377"/>
        <dbReference type="ChEBI" id="CHEBI:30616"/>
        <dbReference type="ChEBI" id="CHEBI:32544"/>
        <dbReference type="ChEBI" id="CHEBI:33019"/>
        <dbReference type="ChEBI" id="CHEBI:43474"/>
        <dbReference type="ChEBI" id="CHEBI:57502"/>
        <dbReference type="ChEBI" id="CHEBI:58017"/>
        <dbReference type="ChEBI" id="CHEBI:456216"/>
        <dbReference type="EC" id="6.3.4.21"/>
    </reaction>
</comment>
<dbReference type="GO" id="GO:0004516">
    <property type="term" value="F:nicotinate phosphoribosyltransferase activity"/>
    <property type="evidence" value="ECO:0007669"/>
    <property type="project" value="UniProtKB-UniRule"/>
</dbReference>
<keyword evidence="12" id="KW-1185">Reference proteome</keyword>
<evidence type="ECO:0000259" key="10">
    <source>
        <dbReference type="Pfam" id="PF17767"/>
    </source>
</evidence>
<evidence type="ECO:0000313" key="12">
    <source>
        <dbReference type="Proteomes" id="UP000651085"/>
    </source>
</evidence>
<dbReference type="NCBIfam" id="NF003704">
    <property type="entry name" value="PRK05321.1"/>
    <property type="match status" value="1"/>
</dbReference>